<organism evidence="2 3">
    <name type="scientific">Brachybacterium kimchii</name>
    <dbReference type="NCBI Taxonomy" id="2942909"/>
    <lineage>
        <taxon>Bacteria</taxon>
        <taxon>Bacillati</taxon>
        <taxon>Actinomycetota</taxon>
        <taxon>Actinomycetes</taxon>
        <taxon>Micrococcales</taxon>
        <taxon>Dermabacteraceae</taxon>
        <taxon>Brachybacterium</taxon>
    </lineage>
</organism>
<gene>
    <name evidence="2" type="ORF">M4486_11170</name>
</gene>
<name>A0ABY4N2Z3_9MICO</name>
<evidence type="ECO:0008006" key="4">
    <source>
        <dbReference type="Google" id="ProtNLM"/>
    </source>
</evidence>
<protein>
    <recommendedName>
        <fullName evidence="4">Integral membrane protein</fullName>
    </recommendedName>
</protein>
<dbReference type="EMBL" id="CP097218">
    <property type="protein sequence ID" value="UQN28211.1"/>
    <property type="molecule type" value="Genomic_DNA"/>
</dbReference>
<keyword evidence="1" id="KW-1133">Transmembrane helix</keyword>
<feature type="transmembrane region" description="Helical" evidence="1">
    <location>
        <begin position="84"/>
        <end position="104"/>
    </location>
</feature>
<evidence type="ECO:0000256" key="1">
    <source>
        <dbReference type="SAM" id="Phobius"/>
    </source>
</evidence>
<evidence type="ECO:0000313" key="2">
    <source>
        <dbReference type="EMBL" id="UQN28211.1"/>
    </source>
</evidence>
<dbReference type="RefSeq" id="WP_249477240.1">
    <property type="nucleotide sequence ID" value="NZ_CP097218.1"/>
</dbReference>
<proteinExistence type="predicted"/>
<feature type="transmembrane region" description="Helical" evidence="1">
    <location>
        <begin position="54"/>
        <end position="72"/>
    </location>
</feature>
<sequence>MNRTGRALPRTALISAAASAVLVAGGFAMIAVLPVILTALSVLLDVRLRPLRPWTALLVIAYGSGLALHLAGPDPAPSLTKDLHPLHAVVIVLAALAVVVRALLMRRAARRTAPADAPADTDAGRDTGTDA</sequence>
<dbReference type="Proteomes" id="UP001055868">
    <property type="component" value="Chromosome"/>
</dbReference>
<keyword evidence="3" id="KW-1185">Reference proteome</keyword>
<evidence type="ECO:0000313" key="3">
    <source>
        <dbReference type="Proteomes" id="UP001055868"/>
    </source>
</evidence>
<accession>A0ABY4N2Z3</accession>
<feature type="transmembrane region" description="Helical" evidence="1">
    <location>
        <begin position="12"/>
        <end position="42"/>
    </location>
</feature>
<reference evidence="2" key="1">
    <citation type="submission" date="2022-05" db="EMBL/GenBank/DDBJ databases">
        <title>Genomic analysis of Brachybacterium sp. CBA3104.</title>
        <authorList>
            <person name="Roh S.W."/>
            <person name="Kim Y.B."/>
            <person name="Kim Y."/>
        </authorList>
    </citation>
    <scope>NUCLEOTIDE SEQUENCE</scope>
    <source>
        <strain evidence="2">CBA3104</strain>
    </source>
</reference>
<keyword evidence="1" id="KW-0812">Transmembrane</keyword>
<keyword evidence="1" id="KW-0472">Membrane</keyword>